<dbReference type="Proteomes" id="UP001295423">
    <property type="component" value="Unassembled WGS sequence"/>
</dbReference>
<feature type="compositionally biased region" description="Basic and acidic residues" evidence="1">
    <location>
        <begin position="15"/>
        <end position="30"/>
    </location>
</feature>
<evidence type="ECO:0000313" key="3">
    <source>
        <dbReference type="Proteomes" id="UP001295423"/>
    </source>
</evidence>
<evidence type="ECO:0000313" key="2">
    <source>
        <dbReference type="EMBL" id="CAJ1965862.1"/>
    </source>
</evidence>
<keyword evidence="3" id="KW-1185">Reference proteome</keyword>
<evidence type="ECO:0000256" key="1">
    <source>
        <dbReference type="SAM" id="MobiDB-lite"/>
    </source>
</evidence>
<feature type="region of interest" description="Disordered" evidence="1">
    <location>
        <begin position="75"/>
        <end position="110"/>
    </location>
</feature>
<comment type="caution">
    <text evidence="2">The sequence shown here is derived from an EMBL/GenBank/DDBJ whole genome shotgun (WGS) entry which is preliminary data.</text>
</comment>
<proteinExistence type="predicted"/>
<accession>A0AAD2JN30</accession>
<name>A0AAD2JN30_9STRA</name>
<dbReference type="EMBL" id="CAKOGP040002232">
    <property type="protein sequence ID" value="CAJ1965862.1"/>
    <property type="molecule type" value="Genomic_DNA"/>
</dbReference>
<organism evidence="2 3">
    <name type="scientific">Cylindrotheca closterium</name>
    <dbReference type="NCBI Taxonomy" id="2856"/>
    <lineage>
        <taxon>Eukaryota</taxon>
        <taxon>Sar</taxon>
        <taxon>Stramenopiles</taxon>
        <taxon>Ochrophyta</taxon>
        <taxon>Bacillariophyta</taxon>
        <taxon>Bacillariophyceae</taxon>
        <taxon>Bacillariophycidae</taxon>
        <taxon>Bacillariales</taxon>
        <taxon>Bacillariaceae</taxon>
        <taxon>Cylindrotheca</taxon>
    </lineage>
</organism>
<feature type="compositionally biased region" description="Polar residues" evidence="1">
    <location>
        <begin position="97"/>
        <end position="110"/>
    </location>
</feature>
<dbReference type="AlphaFoldDB" id="A0AAD2JN30"/>
<sequence>MREQRASEASAASAEGKESRYSGEYKEDLSHGPARLENVLKHSLNIYNYMEEQKTQDKKGYEHKLDITLANLGDKSAKESARQQPDYAANVEKQHGKSLSGSARQRQQGVDTTPYMAGRAVFAKCLKAKNMNAMVVEAVA</sequence>
<feature type="region of interest" description="Disordered" evidence="1">
    <location>
        <begin position="1"/>
        <end position="34"/>
    </location>
</feature>
<reference evidence="2" key="1">
    <citation type="submission" date="2023-08" db="EMBL/GenBank/DDBJ databases">
        <authorList>
            <person name="Audoor S."/>
            <person name="Bilcke G."/>
        </authorList>
    </citation>
    <scope>NUCLEOTIDE SEQUENCE</scope>
</reference>
<gene>
    <name evidence="2" type="ORF">CYCCA115_LOCUS21452</name>
</gene>
<protein>
    <submittedName>
        <fullName evidence="2">Uncharacterized protein</fullName>
    </submittedName>
</protein>